<dbReference type="InterPro" id="IPR013785">
    <property type="entry name" value="Aldolase_TIM"/>
</dbReference>
<dbReference type="Gene3D" id="3.20.20.70">
    <property type="entry name" value="Aldolase class I"/>
    <property type="match status" value="1"/>
</dbReference>
<proteinExistence type="inferred from homology"/>
<name>A0A1G6N4X2_9PSEU</name>
<keyword evidence="3" id="KW-0028">Amino-acid biosynthesis</keyword>
<dbReference type="CDD" id="cd07941">
    <property type="entry name" value="DRE_TIM_LeuA3"/>
    <property type="match status" value="1"/>
</dbReference>
<gene>
    <name evidence="11" type="ORF">SAMN05216174_103198</name>
</gene>
<dbReference type="Pfam" id="PF00682">
    <property type="entry name" value="HMGL-like"/>
    <property type="match status" value="1"/>
</dbReference>
<dbReference type="InterPro" id="IPR036230">
    <property type="entry name" value="LeuA_allosteric_dom_sf"/>
</dbReference>
<comment type="similarity">
    <text evidence="2 9">Belongs to the alpha-IPM synthase/homocitrate synthase family.</text>
</comment>
<sequence length="557" mass="58925">MTRTTPAGTPLGDSFHVYDTTLRDGAQREGISYSVADKLAVARLLDGLGVGYIEGGWPGALPKDTEFFARAAAGELDLKHAALVAFGSTRRAGTTAAADPQVRALLDARAPVVTLVAKSDRRHIELALRTDVAEAVEMVRDTVSFLVGEGRRVFLDAEHFFDGYAFDPDCSLRVLGAAMEAGADVAVLCDTNGGQLPLALADTVGEVIARTGFRVGIHCQDDTSCAVANSVAAVQAGASHVQCTANGYGERAGNADLFAVIGNLVTKLKMPVLPEAGLAELSRVSHALAEIANIAPDPHQAYVGWSAFAHKAGLHASAIKVDPELYNHIDPAAVGNDMRVLVTEMAGRASLELKGHELGVDLADRPDAVAGALRRVKELEARGWSFEAADASLELLLRREIAKTDPSAAEAVAPFTLESYRVILDHRADGEVVSEATVKVDVAGHRVIATAEGIGPVHALDAALRRALVPHLPWLDDVELSDYKVRILTSGDGPRATPHGTEAVTRVLVQSTDRELEWTTVGVHGNIVEASWLALCDALAHKALRVRSEVGIGGLRP</sequence>
<evidence type="ECO:0000259" key="10">
    <source>
        <dbReference type="PROSITE" id="PS50991"/>
    </source>
</evidence>
<accession>A0A1G6N4X2</accession>
<dbReference type="Pfam" id="PF22617">
    <property type="entry name" value="HCS_D2"/>
    <property type="match status" value="1"/>
</dbReference>
<comment type="pathway">
    <text evidence="1">Amino-acid biosynthesis; L-isoleucine biosynthesis; 2-oxobutanoate from pyruvate: step 1/3.</text>
</comment>
<dbReference type="InterPro" id="IPR013709">
    <property type="entry name" value="2-isopropylmalate_synth_dimer"/>
</dbReference>
<dbReference type="GO" id="GO:0009097">
    <property type="term" value="P:isoleucine biosynthetic process"/>
    <property type="evidence" value="ECO:0007669"/>
    <property type="project" value="UniProtKB-UniRule"/>
</dbReference>
<evidence type="ECO:0000256" key="4">
    <source>
        <dbReference type="ARBA" id="ARBA00022624"/>
    </source>
</evidence>
<dbReference type="NCBIfam" id="TIGR00977">
    <property type="entry name" value="citramal_synth"/>
    <property type="match status" value="1"/>
</dbReference>
<dbReference type="GO" id="GO:0043714">
    <property type="term" value="F:(R)-citramalate synthase activity"/>
    <property type="evidence" value="ECO:0007669"/>
    <property type="project" value="UniProtKB-UniRule"/>
</dbReference>
<organism evidence="11 12">
    <name type="scientific">Actinokineospora iranica</name>
    <dbReference type="NCBI Taxonomy" id="1271860"/>
    <lineage>
        <taxon>Bacteria</taxon>
        <taxon>Bacillati</taxon>
        <taxon>Actinomycetota</taxon>
        <taxon>Actinomycetes</taxon>
        <taxon>Pseudonocardiales</taxon>
        <taxon>Pseudonocardiaceae</taxon>
        <taxon>Actinokineospora</taxon>
    </lineage>
</organism>
<dbReference type="SUPFAM" id="SSF110921">
    <property type="entry name" value="2-isopropylmalate synthase LeuA, allosteric (dimerisation) domain"/>
    <property type="match status" value="1"/>
</dbReference>
<evidence type="ECO:0000256" key="5">
    <source>
        <dbReference type="ARBA" id="ARBA00022679"/>
    </source>
</evidence>
<dbReference type="GO" id="GO:0003852">
    <property type="term" value="F:2-isopropylmalate synthase activity"/>
    <property type="evidence" value="ECO:0007669"/>
    <property type="project" value="InterPro"/>
</dbReference>
<dbReference type="InterPro" id="IPR000891">
    <property type="entry name" value="PYR_CT"/>
</dbReference>
<dbReference type="Proteomes" id="UP000199501">
    <property type="component" value="Unassembled WGS sequence"/>
</dbReference>
<dbReference type="SUPFAM" id="SSF51569">
    <property type="entry name" value="Aldolase"/>
    <property type="match status" value="1"/>
</dbReference>
<dbReference type="InterPro" id="IPR054691">
    <property type="entry name" value="LeuA/HCS_post-cat"/>
</dbReference>
<dbReference type="OrthoDB" id="9803573at2"/>
<dbReference type="InterPro" id="IPR002034">
    <property type="entry name" value="AIPM/Hcit_synth_CS"/>
</dbReference>
<dbReference type="PANTHER" id="PTHR43538">
    <property type="entry name" value="ALPHA-IPM SYNTHASE/HOMOCITRATE SYNTHASE"/>
    <property type="match status" value="1"/>
</dbReference>
<dbReference type="SMART" id="SM00917">
    <property type="entry name" value="LeuA_dimer"/>
    <property type="match status" value="1"/>
</dbReference>
<keyword evidence="4" id="KW-0412">Isoleucine biosynthesis</keyword>
<keyword evidence="12" id="KW-1185">Reference proteome</keyword>
<evidence type="ECO:0000256" key="3">
    <source>
        <dbReference type="ARBA" id="ARBA00022605"/>
    </source>
</evidence>
<dbReference type="AlphaFoldDB" id="A0A1G6N4X2"/>
<dbReference type="Gene3D" id="3.30.160.270">
    <property type="match status" value="1"/>
</dbReference>
<evidence type="ECO:0000256" key="2">
    <source>
        <dbReference type="ARBA" id="ARBA00006154"/>
    </source>
</evidence>
<evidence type="ECO:0000313" key="12">
    <source>
        <dbReference type="Proteomes" id="UP000199501"/>
    </source>
</evidence>
<protein>
    <recommendedName>
        <fullName evidence="8">Citramalate synthase</fullName>
        <ecNumber evidence="8">2.3.3.21</ecNumber>
    </recommendedName>
</protein>
<keyword evidence="6" id="KW-0100">Branched-chain amino acid biosynthesis</keyword>
<evidence type="ECO:0000256" key="6">
    <source>
        <dbReference type="ARBA" id="ARBA00023304"/>
    </source>
</evidence>
<evidence type="ECO:0000256" key="8">
    <source>
        <dbReference type="NCBIfam" id="TIGR00977"/>
    </source>
</evidence>
<dbReference type="Gene3D" id="1.10.238.260">
    <property type="match status" value="1"/>
</dbReference>
<dbReference type="STRING" id="1271860.SAMN05216174_103198"/>
<dbReference type="EMBL" id="FMZZ01000003">
    <property type="protein sequence ID" value="SDC62873.1"/>
    <property type="molecule type" value="Genomic_DNA"/>
</dbReference>
<dbReference type="GO" id="GO:0009098">
    <property type="term" value="P:L-leucine biosynthetic process"/>
    <property type="evidence" value="ECO:0007669"/>
    <property type="project" value="InterPro"/>
</dbReference>
<dbReference type="Pfam" id="PF08502">
    <property type="entry name" value="LeuA_dimer"/>
    <property type="match status" value="1"/>
</dbReference>
<dbReference type="InterPro" id="IPR005675">
    <property type="entry name" value="Citramal_synthase"/>
</dbReference>
<reference evidence="12" key="1">
    <citation type="submission" date="2016-10" db="EMBL/GenBank/DDBJ databases">
        <authorList>
            <person name="Varghese N."/>
            <person name="Submissions S."/>
        </authorList>
    </citation>
    <scope>NUCLEOTIDE SEQUENCE [LARGE SCALE GENOMIC DNA]</scope>
    <source>
        <strain evidence="12">IBRC-M 10403</strain>
    </source>
</reference>
<comment type="catalytic activity">
    <reaction evidence="7">
        <text>pyruvate + acetyl-CoA + H2O = (3R)-citramalate + CoA + H(+)</text>
        <dbReference type="Rhea" id="RHEA:19045"/>
        <dbReference type="ChEBI" id="CHEBI:15361"/>
        <dbReference type="ChEBI" id="CHEBI:15377"/>
        <dbReference type="ChEBI" id="CHEBI:15378"/>
        <dbReference type="ChEBI" id="CHEBI:30934"/>
        <dbReference type="ChEBI" id="CHEBI:57287"/>
        <dbReference type="ChEBI" id="CHEBI:57288"/>
        <dbReference type="EC" id="2.3.3.21"/>
    </reaction>
</comment>
<evidence type="ECO:0000256" key="1">
    <source>
        <dbReference type="ARBA" id="ARBA00004743"/>
    </source>
</evidence>
<dbReference type="PANTHER" id="PTHR43538:SF1">
    <property type="entry name" value="(R)-CITRAMALATE SYNTHASE"/>
    <property type="match status" value="1"/>
</dbReference>
<evidence type="ECO:0000256" key="7">
    <source>
        <dbReference type="ARBA" id="ARBA00048263"/>
    </source>
</evidence>
<dbReference type="PROSITE" id="PS50991">
    <property type="entry name" value="PYR_CT"/>
    <property type="match status" value="1"/>
</dbReference>
<keyword evidence="5 9" id="KW-0808">Transferase</keyword>
<evidence type="ECO:0000256" key="9">
    <source>
        <dbReference type="RuleBase" id="RU003523"/>
    </source>
</evidence>
<evidence type="ECO:0000313" key="11">
    <source>
        <dbReference type="EMBL" id="SDC62873.1"/>
    </source>
</evidence>
<feature type="domain" description="Pyruvate carboxyltransferase" evidence="10">
    <location>
        <begin position="15"/>
        <end position="282"/>
    </location>
</feature>
<dbReference type="PROSITE" id="PS00815">
    <property type="entry name" value="AIPM_HOMOCIT_SYNTH_1"/>
    <property type="match status" value="1"/>
</dbReference>
<dbReference type="RefSeq" id="WP_091449478.1">
    <property type="nucleotide sequence ID" value="NZ_FMZZ01000003.1"/>
</dbReference>
<dbReference type="UniPathway" id="UPA00047">
    <property type="reaction ID" value="UER00066"/>
</dbReference>
<dbReference type="EC" id="2.3.3.21" evidence="8"/>